<evidence type="ECO:0000313" key="2">
    <source>
        <dbReference type="Proteomes" id="UP000014073"/>
    </source>
</evidence>
<accession>S0F679</accession>
<gene>
    <name evidence="1" type="ORF">BACCOPRO_01004</name>
</gene>
<organism evidence="1 2">
    <name type="scientific">Phocaeicola coprophilus DSM 18228 = JCM 13818</name>
    <dbReference type="NCBI Taxonomy" id="547042"/>
    <lineage>
        <taxon>Bacteria</taxon>
        <taxon>Pseudomonadati</taxon>
        <taxon>Bacteroidota</taxon>
        <taxon>Bacteroidia</taxon>
        <taxon>Bacteroidales</taxon>
        <taxon>Bacteroidaceae</taxon>
        <taxon>Phocaeicola</taxon>
    </lineage>
</organism>
<evidence type="ECO:0000313" key="1">
    <source>
        <dbReference type="EMBL" id="EEF75515.1"/>
    </source>
</evidence>
<comment type="caution">
    <text evidence="1">The sequence shown here is derived from an EMBL/GenBank/DDBJ whole genome shotgun (WGS) entry which is preliminary data.</text>
</comment>
<dbReference type="HOGENOM" id="CLU_2285744_0_0_10"/>
<dbReference type="Proteomes" id="UP000014073">
    <property type="component" value="Unassembled WGS sequence"/>
</dbReference>
<protein>
    <submittedName>
        <fullName evidence="1">Uncharacterized protein</fullName>
    </submittedName>
</protein>
<keyword evidence="2" id="KW-1185">Reference proteome</keyword>
<proteinExistence type="predicted"/>
<dbReference type="EMBL" id="ACBW01000078">
    <property type="protein sequence ID" value="EEF75515.1"/>
    <property type="molecule type" value="Genomic_DNA"/>
</dbReference>
<dbReference type="AlphaFoldDB" id="S0F679"/>
<reference evidence="1 2" key="1">
    <citation type="submission" date="2008-12" db="EMBL/GenBank/DDBJ databases">
        <authorList>
            <person name="Fulton L."/>
            <person name="Clifton S."/>
            <person name="Fulton B."/>
            <person name="Xu J."/>
            <person name="Minx P."/>
            <person name="Pepin K.H."/>
            <person name="Johnson M."/>
            <person name="Bhonagiri V."/>
            <person name="Nash W.E."/>
            <person name="Mardis E.R."/>
            <person name="Wilson R.K."/>
        </authorList>
    </citation>
    <scope>NUCLEOTIDE SEQUENCE [LARGE SCALE GENOMIC DNA]</scope>
    <source>
        <strain evidence="1 2">DSM 18228</strain>
    </source>
</reference>
<name>S0F679_9BACT</name>
<sequence>MKPSDKDFISLKSVGFSHETGFPYHRDKPVYNQFRHEDKNKYPDAPEILSLNFKKNKFANSSLQYNEVLVYLQRRNQNSWKHFIEHTATWSSIPQRRCAAT</sequence>
<dbReference type="STRING" id="547042.BACCOPRO_01004"/>